<dbReference type="Gene3D" id="3.40.50.720">
    <property type="entry name" value="NAD(P)-binding Rossmann-like Domain"/>
    <property type="match status" value="1"/>
</dbReference>
<dbReference type="PATRIC" id="fig|1195236.3.peg.3174"/>
<dbReference type="InterPro" id="IPR015955">
    <property type="entry name" value="Lactate_DH/Glyco_Ohase_4_C"/>
</dbReference>
<comment type="caution">
    <text evidence="13">The sequence shown here is derived from an EMBL/GenBank/DDBJ whole genome shotgun (WGS) entry which is preliminary data.</text>
</comment>
<dbReference type="InterPro" id="IPR022616">
    <property type="entry name" value="Glyco_hydro_4_C"/>
</dbReference>
<gene>
    <name evidence="13" type="ORF">CTER_2853</name>
</gene>
<feature type="domain" description="Glycosyl hydrolase family 4 C-terminal" evidence="12">
    <location>
        <begin position="195"/>
        <end position="409"/>
    </location>
</feature>
<dbReference type="PROSITE" id="PS01324">
    <property type="entry name" value="GLYCOSYL_HYDROL_F4"/>
    <property type="match status" value="1"/>
</dbReference>
<comment type="similarity">
    <text evidence="1 11">Belongs to the glycosyl hydrolase 4 family.</text>
</comment>
<dbReference type="InterPro" id="IPR036291">
    <property type="entry name" value="NAD(P)-bd_dom_sf"/>
</dbReference>
<dbReference type="Pfam" id="PF11975">
    <property type="entry name" value="Glyco_hydro_4C"/>
    <property type="match status" value="1"/>
</dbReference>
<feature type="binding site" evidence="8">
    <location>
        <position position="95"/>
    </location>
    <ligand>
        <name>substrate</name>
    </ligand>
</feature>
<keyword evidence="9" id="KW-0408">Iron</keyword>
<dbReference type="EC" id="3.2.1.86" evidence="13"/>
<keyword evidence="6 9" id="KW-0464">Manganese</keyword>
<dbReference type="Gene3D" id="3.90.110.10">
    <property type="entry name" value="Lactate dehydrogenase/glycoside hydrolase, family 4, C-terminal"/>
    <property type="match status" value="1"/>
</dbReference>
<dbReference type="CDD" id="cd05296">
    <property type="entry name" value="GH4_P_beta_glucosidase"/>
    <property type="match status" value="1"/>
</dbReference>
<keyword evidence="14" id="KW-1185">Reference proteome</keyword>
<dbReference type="Proteomes" id="UP000014155">
    <property type="component" value="Unassembled WGS sequence"/>
</dbReference>
<dbReference type="SUPFAM" id="SSF51735">
    <property type="entry name" value="NAD(P)-binding Rossmann-fold domains"/>
    <property type="match status" value="1"/>
</dbReference>
<evidence type="ECO:0000256" key="1">
    <source>
        <dbReference type="ARBA" id="ARBA00010141"/>
    </source>
</evidence>
<dbReference type="GO" id="GO:0046872">
    <property type="term" value="F:metal ion binding"/>
    <property type="evidence" value="ECO:0007669"/>
    <property type="project" value="UniProtKB-KW"/>
</dbReference>
<dbReference type="InterPro" id="IPR001088">
    <property type="entry name" value="Glyco_hydro_4"/>
</dbReference>
<evidence type="ECO:0000259" key="12">
    <source>
        <dbReference type="Pfam" id="PF11975"/>
    </source>
</evidence>
<keyword evidence="7 11" id="KW-0326">Glycosidase</keyword>
<dbReference type="PANTHER" id="PTHR32092:SF5">
    <property type="entry name" value="6-PHOSPHO-BETA-GLUCOSIDASE"/>
    <property type="match status" value="1"/>
</dbReference>
<dbReference type="Pfam" id="PF02056">
    <property type="entry name" value="Glyco_hydro_4"/>
    <property type="match status" value="1"/>
</dbReference>
<dbReference type="SUPFAM" id="SSF56327">
    <property type="entry name" value="LDH C-terminal domain-like"/>
    <property type="match status" value="1"/>
</dbReference>
<keyword evidence="9" id="KW-0533">Nickel</keyword>
<dbReference type="RefSeq" id="WP_004626800.1">
    <property type="nucleotide sequence ID" value="NZ_AORV01000040.1"/>
</dbReference>
<feature type="binding site" evidence="9">
    <location>
        <position position="170"/>
    </location>
    <ligand>
        <name>Mn(2+)</name>
        <dbReference type="ChEBI" id="CHEBI:29035"/>
    </ligand>
</feature>
<protein>
    <submittedName>
        <fullName evidence="13">Glycoside hydrolase family 4</fullName>
        <ecNumber evidence="13">3.2.1.86</ecNumber>
    </submittedName>
</protein>
<keyword evidence="4 11" id="KW-0378">Hydrolase</keyword>
<evidence type="ECO:0000256" key="2">
    <source>
        <dbReference type="ARBA" id="ARBA00011881"/>
    </source>
</evidence>
<keyword evidence="3 9" id="KW-0479">Metal-binding</keyword>
<feature type="binding site" evidence="9">
    <location>
        <position position="200"/>
    </location>
    <ligand>
        <name>Mn(2+)</name>
        <dbReference type="ChEBI" id="CHEBI:29035"/>
    </ligand>
</feature>
<dbReference type="GO" id="GO:0008706">
    <property type="term" value="F:6-phospho-beta-glucosidase activity"/>
    <property type="evidence" value="ECO:0007669"/>
    <property type="project" value="UniProtKB-EC"/>
</dbReference>
<comment type="cofactor">
    <cofactor evidence="11">
        <name>NAD(+)</name>
        <dbReference type="ChEBI" id="CHEBI:57540"/>
    </cofactor>
    <text evidence="11">Binds 1 NAD(+) per subunit.</text>
</comment>
<reference evidence="13 14" key="1">
    <citation type="journal article" date="2013" name="Genome Announc.">
        <title>Draft Genome Sequence of the Cellulolytic, Mesophilic, Anaerobic Bacterium Clostridium termitidis Strain CT1112 (DSM 5398).</title>
        <authorList>
            <person name="Lal S."/>
            <person name="Ramachandran U."/>
            <person name="Zhang X."/>
            <person name="Munir R."/>
            <person name="Sparling R."/>
            <person name="Levin D.B."/>
        </authorList>
    </citation>
    <scope>NUCLEOTIDE SEQUENCE [LARGE SCALE GENOMIC DNA]</scope>
    <source>
        <strain evidence="13 14">CT1112</strain>
    </source>
</reference>
<proteinExistence type="inferred from homology"/>
<evidence type="ECO:0000256" key="10">
    <source>
        <dbReference type="PIRSR" id="PIRSR601088-4"/>
    </source>
</evidence>
<evidence type="ECO:0000256" key="8">
    <source>
        <dbReference type="PIRSR" id="PIRSR601088-2"/>
    </source>
</evidence>
<evidence type="ECO:0000256" key="7">
    <source>
        <dbReference type="ARBA" id="ARBA00023295"/>
    </source>
</evidence>
<accession>S0FHM8</accession>
<dbReference type="AlphaFoldDB" id="S0FHM8"/>
<evidence type="ECO:0000256" key="3">
    <source>
        <dbReference type="ARBA" id="ARBA00022723"/>
    </source>
</evidence>
<evidence type="ECO:0000313" key="14">
    <source>
        <dbReference type="Proteomes" id="UP000014155"/>
    </source>
</evidence>
<feature type="site" description="Increases basicity of active site Tyr" evidence="10">
    <location>
        <position position="111"/>
    </location>
</feature>
<evidence type="ECO:0000256" key="6">
    <source>
        <dbReference type="ARBA" id="ARBA00023211"/>
    </source>
</evidence>
<evidence type="ECO:0000256" key="11">
    <source>
        <dbReference type="RuleBase" id="RU361152"/>
    </source>
</evidence>
<dbReference type="STRING" id="1195236.CTER_2853"/>
<dbReference type="PRINTS" id="PR00732">
    <property type="entry name" value="GLHYDRLASE4"/>
</dbReference>
<dbReference type="InterPro" id="IPR019802">
    <property type="entry name" value="GlycHydrolase_4_CS"/>
</dbReference>
<keyword evidence="5 11" id="KW-0520">NAD</keyword>
<evidence type="ECO:0000256" key="4">
    <source>
        <dbReference type="ARBA" id="ARBA00022801"/>
    </source>
</evidence>
<dbReference type="GO" id="GO:0016616">
    <property type="term" value="F:oxidoreductase activity, acting on the CH-OH group of donors, NAD or NADP as acceptor"/>
    <property type="evidence" value="ECO:0007669"/>
    <property type="project" value="InterPro"/>
</dbReference>
<feature type="binding site" evidence="8">
    <location>
        <position position="149"/>
    </location>
    <ligand>
        <name>substrate</name>
    </ligand>
</feature>
<dbReference type="GO" id="GO:0005975">
    <property type="term" value="P:carbohydrate metabolic process"/>
    <property type="evidence" value="ECO:0007669"/>
    <property type="project" value="InterPro"/>
</dbReference>
<keyword evidence="9" id="KW-0170">Cobalt</keyword>
<organism evidence="13 14">
    <name type="scientific">Ruminiclostridium cellobioparum subsp. termitidis CT1112</name>
    <dbReference type="NCBI Taxonomy" id="1195236"/>
    <lineage>
        <taxon>Bacteria</taxon>
        <taxon>Bacillati</taxon>
        <taxon>Bacillota</taxon>
        <taxon>Clostridia</taxon>
        <taxon>Eubacteriales</taxon>
        <taxon>Oscillospiraceae</taxon>
        <taxon>Ruminiclostridium</taxon>
    </lineage>
</organism>
<evidence type="ECO:0000256" key="9">
    <source>
        <dbReference type="PIRSR" id="PIRSR601088-3"/>
    </source>
</evidence>
<dbReference type="EMBL" id="AORV01000040">
    <property type="protein sequence ID" value="EMS71270.1"/>
    <property type="molecule type" value="Genomic_DNA"/>
</dbReference>
<dbReference type="eggNOG" id="COG1486">
    <property type="taxonomic scope" value="Bacteria"/>
</dbReference>
<dbReference type="PANTHER" id="PTHR32092">
    <property type="entry name" value="6-PHOSPHO-BETA-GLUCOSIDASE-RELATED"/>
    <property type="match status" value="1"/>
</dbReference>
<evidence type="ECO:0000313" key="13">
    <source>
        <dbReference type="EMBL" id="EMS71270.1"/>
    </source>
</evidence>
<comment type="subunit">
    <text evidence="2">Homotetramer.</text>
</comment>
<name>S0FHM8_RUMCE</name>
<sequence>MKGLKLVIIGGGSSYTPELMEGIIERQSILNTSEVVLVDIAGGKEKLHIIKELTERMVGKCGFDIKISATMDRREALAGADYVITQFRVGGLEARSSDEKIPLRYNTVGQETTGPGGFAKALRTVPVILEIAEEMEELCPDAWLINFTNPSGIVTEAVNTYSSIRCIGLCNVPINMERHLSEQLNVPADRLYCEFAGLNHLSWITKVYVDGVNKTDALFEEALFKENIMKNIPSVNGSREVVNILKLIPSPYLDYYFFEKEMVKEEQESLNNGKGTRADKVKEVEKELFELYKDPALNIKPVQLSERGGSLYSEAALSLIQSIHTNDGRIHVLNVRNNGAISDLTEDSVIETNCIVNKSGAHPVAAGKLPEAVRSLVISVKQYEKYTIQAAVNGDRAAGFKALLNHPLVHGADTAQALLEEIIEANKTYLPNFFRGR</sequence>
<evidence type="ECO:0000256" key="5">
    <source>
        <dbReference type="ARBA" id="ARBA00023027"/>
    </source>
</evidence>